<dbReference type="SUPFAM" id="SSF81383">
    <property type="entry name" value="F-box domain"/>
    <property type="match status" value="1"/>
</dbReference>
<accession>A0A0P9GGI4</accession>
<reference evidence="3 4" key="1">
    <citation type="journal article" date="2015" name="Front. Microbiol.">
        <title>Genome sequence of the plant growth promoting endophytic yeast Rhodotorula graminis WP1.</title>
        <authorList>
            <person name="Firrincieli A."/>
            <person name="Otillar R."/>
            <person name="Salamov A."/>
            <person name="Schmutz J."/>
            <person name="Khan Z."/>
            <person name="Redman R.S."/>
            <person name="Fleck N.D."/>
            <person name="Lindquist E."/>
            <person name="Grigoriev I.V."/>
            <person name="Doty S.L."/>
        </authorList>
    </citation>
    <scope>NUCLEOTIDE SEQUENCE [LARGE SCALE GENOMIC DNA]</scope>
    <source>
        <strain evidence="3 4">WP1</strain>
    </source>
</reference>
<dbReference type="Pfam" id="PF00646">
    <property type="entry name" value="F-box"/>
    <property type="match status" value="1"/>
</dbReference>
<sequence>MATQHDQVVSSAAPQAPATAAARPTATPLALRLPDELWLLILAEVDYCALKQAQMICKKVQRLIQDKRLDAQLFRLGPVDGKLEVGMSFELHPHVERLDPVARARWLLVLAKEARKRRPWRYTPWSYPALDDYITSPACTRLKVRVAPTMLYGDDENEHTFVVLERRDGVTVFDVFKALGEWYDTRAPRYVTDAAGYGDLAEKRGTDNEEMVRYFFFEHWSELVVRAGEGAQSGMSVYLEATMYTD</sequence>
<evidence type="ECO:0000256" key="1">
    <source>
        <dbReference type="SAM" id="MobiDB-lite"/>
    </source>
</evidence>
<evidence type="ECO:0000313" key="4">
    <source>
        <dbReference type="Proteomes" id="UP000053890"/>
    </source>
</evidence>
<dbReference type="AlphaFoldDB" id="A0A0P9GGI4"/>
<keyword evidence="4" id="KW-1185">Reference proteome</keyword>
<feature type="domain" description="F-box" evidence="2">
    <location>
        <begin position="31"/>
        <end position="69"/>
    </location>
</feature>
<evidence type="ECO:0000259" key="2">
    <source>
        <dbReference type="Pfam" id="PF00646"/>
    </source>
</evidence>
<dbReference type="GeneID" id="28978645"/>
<dbReference type="RefSeq" id="XP_018268026.1">
    <property type="nucleotide sequence ID" value="XM_018418197.1"/>
</dbReference>
<dbReference type="Proteomes" id="UP000053890">
    <property type="component" value="Unassembled WGS sequence"/>
</dbReference>
<organism evidence="3 4">
    <name type="scientific">Rhodotorula graminis (strain WP1)</name>
    <dbReference type="NCBI Taxonomy" id="578459"/>
    <lineage>
        <taxon>Eukaryota</taxon>
        <taxon>Fungi</taxon>
        <taxon>Dikarya</taxon>
        <taxon>Basidiomycota</taxon>
        <taxon>Pucciniomycotina</taxon>
        <taxon>Microbotryomycetes</taxon>
        <taxon>Sporidiobolales</taxon>
        <taxon>Sporidiobolaceae</taxon>
        <taxon>Rhodotorula</taxon>
    </lineage>
</organism>
<feature type="region of interest" description="Disordered" evidence="1">
    <location>
        <begin position="1"/>
        <end position="25"/>
    </location>
</feature>
<dbReference type="EMBL" id="KQ474089">
    <property type="protein sequence ID" value="KPV71977.1"/>
    <property type="molecule type" value="Genomic_DNA"/>
</dbReference>
<dbReference type="OrthoDB" id="2539743at2759"/>
<protein>
    <recommendedName>
        <fullName evidence="2">F-box domain-containing protein</fullName>
    </recommendedName>
</protein>
<dbReference type="InterPro" id="IPR036047">
    <property type="entry name" value="F-box-like_dom_sf"/>
</dbReference>
<feature type="compositionally biased region" description="Polar residues" evidence="1">
    <location>
        <begin position="1"/>
        <end position="10"/>
    </location>
</feature>
<dbReference type="InterPro" id="IPR001810">
    <property type="entry name" value="F-box_dom"/>
</dbReference>
<feature type="compositionally biased region" description="Low complexity" evidence="1">
    <location>
        <begin position="12"/>
        <end position="25"/>
    </location>
</feature>
<gene>
    <name evidence="3" type="ORF">RHOBADRAFT_56120</name>
</gene>
<evidence type="ECO:0000313" key="3">
    <source>
        <dbReference type="EMBL" id="KPV71977.1"/>
    </source>
</evidence>
<name>A0A0P9GGI4_RHOGW</name>
<proteinExistence type="predicted"/>